<evidence type="ECO:0000313" key="4">
    <source>
        <dbReference type="Proteomes" id="UP000580250"/>
    </source>
</evidence>
<dbReference type="AlphaFoldDB" id="A0A6V7Y7I1"/>
<dbReference type="Proteomes" id="UP000580250">
    <property type="component" value="Unassembled WGS sequence"/>
</dbReference>
<dbReference type="OrthoDB" id="5858031at2759"/>
<feature type="coiled-coil region" evidence="1">
    <location>
        <begin position="101"/>
        <end position="133"/>
    </location>
</feature>
<dbReference type="EMBL" id="CAJEWN010003395">
    <property type="protein sequence ID" value="CAD2207518.1"/>
    <property type="molecule type" value="Genomic_DNA"/>
</dbReference>
<dbReference type="Pfam" id="PF07714">
    <property type="entry name" value="PK_Tyr_Ser-Thr"/>
    <property type="match status" value="1"/>
</dbReference>
<comment type="caution">
    <text evidence="3">The sequence shown here is derived from an EMBL/GenBank/DDBJ whole genome shotgun (WGS) entry which is preliminary data.</text>
</comment>
<accession>A0A6V7Y7I1</accession>
<feature type="domain" description="Protein kinase" evidence="2">
    <location>
        <begin position="1"/>
        <end position="101"/>
    </location>
</feature>
<dbReference type="GO" id="GO:0005524">
    <property type="term" value="F:ATP binding"/>
    <property type="evidence" value="ECO:0007669"/>
    <property type="project" value="InterPro"/>
</dbReference>
<evidence type="ECO:0000256" key="1">
    <source>
        <dbReference type="SAM" id="Coils"/>
    </source>
</evidence>
<name>A0A6V7Y7I1_MELEN</name>
<dbReference type="Gene3D" id="1.10.510.10">
    <property type="entry name" value="Transferase(Phosphotransferase) domain 1"/>
    <property type="match status" value="1"/>
</dbReference>
<evidence type="ECO:0000313" key="3">
    <source>
        <dbReference type="EMBL" id="CAD2207518.1"/>
    </source>
</evidence>
<dbReference type="InterPro" id="IPR001245">
    <property type="entry name" value="Ser-Thr/Tyr_kinase_cat_dom"/>
</dbReference>
<dbReference type="PANTHER" id="PTHR24362">
    <property type="entry name" value="SERINE/THREONINE-PROTEIN KINASE NEK"/>
    <property type="match status" value="1"/>
</dbReference>
<organism evidence="3 4">
    <name type="scientific">Meloidogyne enterolobii</name>
    <name type="common">Root-knot nematode worm</name>
    <name type="synonym">Meloidogyne mayaguensis</name>
    <dbReference type="NCBI Taxonomy" id="390850"/>
    <lineage>
        <taxon>Eukaryota</taxon>
        <taxon>Metazoa</taxon>
        <taxon>Ecdysozoa</taxon>
        <taxon>Nematoda</taxon>
        <taxon>Chromadorea</taxon>
        <taxon>Rhabditida</taxon>
        <taxon>Tylenchina</taxon>
        <taxon>Tylenchomorpha</taxon>
        <taxon>Tylenchoidea</taxon>
        <taxon>Meloidogynidae</taxon>
        <taxon>Meloidogyninae</taxon>
        <taxon>Meloidogyne</taxon>
    </lineage>
</organism>
<sequence>MIHFAGLSKAPEIAYTNQISQKADIWAFGLMVYILFNNKCPIDYYHANEIMEEYRSNTELNTKLDRVIKACVQYEPSDRPTMKEIVQFLNDEIEYFGYEFIEMERLENERVKKERLEEEQRKKVERRQKHRNRFFCGLC</sequence>
<proteinExistence type="predicted"/>
<dbReference type="PROSITE" id="PS50011">
    <property type="entry name" value="PROTEIN_KINASE_DOM"/>
    <property type="match status" value="1"/>
</dbReference>
<protein>
    <recommendedName>
        <fullName evidence="2">Protein kinase domain-containing protein</fullName>
    </recommendedName>
</protein>
<gene>
    <name evidence="3" type="ORF">MENT_LOCUS61456</name>
</gene>
<evidence type="ECO:0000259" key="2">
    <source>
        <dbReference type="PROSITE" id="PS50011"/>
    </source>
</evidence>
<dbReference type="PANTHER" id="PTHR24362:SF309">
    <property type="entry name" value="PROTEIN KINASE DOMAIN-CONTAINING PROTEIN"/>
    <property type="match status" value="1"/>
</dbReference>
<reference evidence="3 4" key="1">
    <citation type="submission" date="2020-08" db="EMBL/GenBank/DDBJ databases">
        <authorList>
            <person name="Koutsovoulos G."/>
            <person name="Danchin GJ E."/>
        </authorList>
    </citation>
    <scope>NUCLEOTIDE SEQUENCE [LARGE SCALE GENOMIC DNA]</scope>
</reference>
<dbReference type="InterPro" id="IPR000719">
    <property type="entry name" value="Prot_kinase_dom"/>
</dbReference>
<dbReference type="SUPFAM" id="SSF56112">
    <property type="entry name" value="Protein kinase-like (PK-like)"/>
    <property type="match status" value="1"/>
</dbReference>
<keyword evidence="1" id="KW-0175">Coiled coil</keyword>
<dbReference type="InterPro" id="IPR011009">
    <property type="entry name" value="Kinase-like_dom_sf"/>
</dbReference>
<dbReference type="GO" id="GO:0004672">
    <property type="term" value="F:protein kinase activity"/>
    <property type="evidence" value="ECO:0007669"/>
    <property type="project" value="InterPro"/>
</dbReference>